<name>A0AAE0BKL8_9CHLO</name>
<sequence length="210" mass="22827">MVMREVADGARAQWPTRLFAAACSLLTAHYITERWSRHPFSDSFREEREVLRSGDDEALSYTRRDSIRQFVKEVFPAQALQRLLPRIGNHRPPTETHLGLLALPGLVGGPSVVPGTAGPSSSALVNPAEALATGTRARPPGPHLCPLCGGDHLYRVGFYERTGAITKPCNKIKTMTGGAKKRCIEKHASAGPLTLAPHLQDATSSTTHCW</sequence>
<protein>
    <submittedName>
        <fullName evidence="1">Uncharacterized protein</fullName>
    </submittedName>
</protein>
<comment type="caution">
    <text evidence="1">The sequence shown here is derived from an EMBL/GenBank/DDBJ whole genome shotgun (WGS) entry which is preliminary data.</text>
</comment>
<proteinExistence type="predicted"/>
<evidence type="ECO:0000313" key="2">
    <source>
        <dbReference type="Proteomes" id="UP001190700"/>
    </source>
</evidence>
<accession>A0AAE0BKL8</accession>
<dbReference type="EMBL" id="LGRX02034497">
    <property type="protein sequence ID" value="KAK3237648.1"/>
    <property type="molecule type" value="Genomic_DNA"/>
</dbReference>
<gene>
    <name evidence="1" type="ORF">CYMTET_52294</name>
</gene>
<dbReference type="Proteomes" id="UP001190700">
    <property type="component" value="Unassembled WGS sequence"/>
</dbReference>
<dbReference type="AlphaFoldDB" id="A0AAE0BKL8"/>
<reference evidence="1 2" key="1">
    <citation type="journal article" date="2015" name="Genome Biol. Evol.">
        <title>Comparative Genomics of a Bacterivorous Green Alga Reveals Evolutionary Causalities and Consequences of Phago-Mixotrophic Mode of Nutrition.</title>
        <authorList>
            <person name="Burns J.A."/>
            <person name="Paasch A."/>
            <person name="Narechania A."/>
            <person name="Kim E."/>
        </authorList>
    </citation>
    <scope>NUCLEOTIDE SEQUENCE [LARGE SCALE GENOMIC DNA]</scope>
    <source>
        <strain evidence="1 2">PLY_AMNH</strain>
    </source>
</reference>
<keyword evidence="2" id="KW-1185">Reference proteome</keyword>
<evidence type="ECO:0000313" key="1">
    <source>
        <dbReference type="EMBL" id="KAK3237648.1"/>
    </source>
</evidence>
<organism evidence="1 2">
    <name type="scientific">Cymbomonas tetramitiformis</name>
    <dbReference type="NCBI Taxonomy" id="36881"/>
    <lineage>
        <taxon>Eukaryota</taxon>
        <taxon>Viridiplantae</taxon>
        <taxon>Chlorophyta</taxon>
        <taxon>Pyramimonadophyceae</taxon>
        <taxon>Pyramimonadales</taxon>
        <taxon>Pyramimonadaceae</taxon>
        <taxon>Cymbomonas</taxon>
    </lineage>
</organism>